<organism evidence="5 6">
    <name type="scientific">Russula ochroleuca</name>
    <dbReference type="NCBI Taxonomy" id="152965"/>
    <lineage>
        <taxon>Eukaryota</taxon>
        <taxon>Fungi</taxon>
        <taxon>Dikarya</taxon>
        <taxon>Basidiomycota</taxon>
        <taxon>Agaricomycotina</taxon>
        <taxon>Agaricomycetes</taxon>
        <taxon>Russulales</taxon>
        <taxon>Russulaceae</taxon>
        <taxon>Russula</taxon>
    </lineage>
</organism>
<dbReference type="PANTHER" id="PTHR42776">
    <property type="entry name" value="SERINE PEPTIDASE S9 FAMILY MEMBER"/>
    <property type="match status" value="1"/>
</dbReference>
<dbReference type="InterPro" id="IPR029058">
    <property type="entry name" value="AB_hydrolase_fold"/>
</dbReference>
<keyword evidence="2 5" id="KW-0378">Hydrolase</keyword>
<reference evidence="5" key="2">
    <citation type="journal article" date="2020" name="Nat. Commun.">
        <title>Large-scale genome sequencing of mycorrhizal fungi provides insights into the early evolution of symbiotic traits.</title>
        <authorList>
            <person name="Miyauchi S."/>
            <person name="Kiss E."/>
            <person name="Kuo A."/>
            <person name="Drula E."/>
            <person name="Kohler A."/>
            <person name="Sanchez-Garcia M."/>
            <person name="Morin E."/>
            <person name="Andreopoulos B."/>
            <person name="Barry K.W."/>
            <person name="Bonito G."/>
            <person name="Buee M."/>
            <person name="Carver A."/>
            <person name="Chen C."/>
            <person name="Cichocki N."/>
            <person name="Clum A."/>
            <person name="Culley D."/>
            <person name="Crous P.W."/>
            <person name="Fauchery L."/>
            <person name="Girlanda M."/>
            <person name="Hayes R.D."/>
            <person name="Keri Z."/>
            <person name="LaButti K."/>
            <person name="Lipzen A."/>
            <person name="Lombard V."/>
            <person name="Magnuson J."/>
            <person name="Maillard F."/>
            <person name="Murat C."/>
            <person name="Nolan M."/>
            <person name="Ohm R.A."/>
            <person name="Pangilinan J."/>
            <person name="Pereira M.F."/>
            <person name="Perotto S."/>
            <person name="Peter M."/>
            <person name="Pfister S."/>
            <person name="Riley R."/>
            <person name="Sitrit Y."/>
            <person name="Stielow J.B."/>
            <person name="Szollosi G."/>
            <person name="Zifcakova L."/>
            <person name="Stursova M."/>
            <person name="Spatafora J.W."/>
            <person name="Tedersoo L."/>
            <person name="Vaario L.M."/>
            <person name="Yamada A."/>
            <person name="Yan M."/>
            <person name="Wang P."/>
            <person name="Xu J."/>
            <person name="Bruns T."/>
            <person name="Baldrian P."/>
            <person name="Vilgalys R."/>
            <person name="Dunand C."/>
            <person name="Henrissat B."/>
            <person name="Grigoriev I.V."/>
            <person name="Hibbett D."/>
            <person name="Nagy L.G."/>
            <person name="Martin F.M."/>
        </authorList>
    </citation>
    <scope>NUCLEOTIDE SEQUENCE</scope>
    <source>
        <strain evidence="5">Prilba</strain>
    </source>
</reference>
<gene>
    <name evidence="5" type="ORF">DFH94DRAFT_621547</name>
</gene>
<dbReference type="Pfam" id="PF00326">
    <property type="entry name" value="Peptidase_S9"/>
    <property type="match status" value="1"/>
</dbReference>
<dbReference type="Proteomes" id="UP000759537">
    <property type="component" value="Unassembled WGS sequence"/>
</dbReference>
<dbReference type="GO" id="GO:0004252">
    <property type="term" value="F:serine-type endopeptidase activity"/>
    <property type="evidence" value="ECO:0007669"/>
    <property type="project" value="TreeGrafter"/>
</dbReference>
<evidence type="ECO:0000256" key="2">
    <source>
        <dbReference type="ARBA" id="ARBA00022801"/>
    </source>
</evidence>
<evidence type="ECO:0000256" key="1">
    <source>
        <dbReference type="ARBA" id="ARBA00010040"/>
    </source>
</evidence>
<dbReference type="Gene3D" id="3.40.50.1820">
    <property type="entry name" value="alpha/beta hydrolase"/>
    <property type="match status" value="1"/>
</dbReference>
<reference evidence="5" key="1">
    <citation type="submission" date="2019-10" db="EMBL/GenBank/DDBJ databases">
        <authorList>
            <consortium name="DOE Joint Genome Institute"/>
            <person name="Kuo A."/>
            <person name="Miyauchi S."/>
            <person name="Kiss E."/>
            <person name="Drula E."/>
            <person name="Kohler A."/>
            <person name="Sanchez-Garcia M."/>
            <person name="Andreopoulos B."/>
            <person name="Barry K.W."/>
            <person name="Bonito G."/>
            <person name="Buee M."/>
            <person name="Carver A."/>
            <person name="Chen C."/>
            <person name="Cichocki N."/>
            <person name="Clum A."/>
            <person name="Culley D."/>
            <person name="Crous P.W."/>
            <person name="Fauchery L."/>
            <person name="Girlanda M."/>
            <person name="Hayes R."/>
            <person name="Keri Z."/>
            <person name="LaButti K."/>
            <person name="Lipzen A."/>
            <person name="Lombard V."/>
            <person name="Magnuson J."/>
            <person name="Maillard F."/>
            <person name="Morin E."/>
            <person name="Murat C."/>
            <person name="Nolan M."/>
            <person name="Ohm R."/>
            <person name="Pangilinan J."/>
            <person name="Pereira M."/>
            <person name="Perotto S."/>
            <person name="Peter M."/>
            <person name="Riley R."/>
            <person name="Sitrit Y."/>
            <person name="Stielow B."/>
            <person name="Szollosi G."/>
            <person name="Zifcakova L."/>
            <person name="Stursova M."/>
            <person name="Spatafora J.W."/>
            <person name="Tedersoo L."/>
            <person name="Vaario L.-M."/>
            <person name="Yamada A."/>
            <person name="Yan M."/>
            <person name="Wang P."/>
            <person name="Xu J."/>
            <person name="Bruns T."/>
            <person name="Baldrian P."/>
            <person name="Vilgalys R."/>
            <person name="Henrissat B."/>
            <person name="Grigoriev I.V."/>
            <person name="Hibbett D."/>
            <person name="Nagy L.G."/>
            <person name="Martin F.M."/>
        </authorList>
    </citation>
    <scope>NUCLEOTIDE SEQUENCE</scope>
    <source>
        <strain evidence="5">Prilba</strain>
    </source>
</reference>
<accession>A0A9P5N5I5</accession>
<dbReference type="EMBL" id="WHVB01000001">
    <property type="protein sequence ID" value="KAF8486932.1"/>
    <property type="molecule type" value="Genomic_DNA"/>
</dbReference>
<dbReference type="InterPro" id="IPR001375">
    <property type="entry name" value="Peptidase_S9_cat"/>
</dbReference>
<dbReference type="AlphaFoldDB" id="A0A9P5N5I5"/>
<protein>
    <recommendedName>
        <fullName evidence="3">Dipeptidyl-peptidase V</fullName>
    </recommendedName>
</protein>
<proteinExistence type="inferred from homology"/>
<sequence>MSTYDSDHKFTRPAEHIKALNVGPIPQRIFDDMSKYNDTSRGFGVTGFEHSSKKIPGGIFVSHRPKNAQVSQLYRIPSDTSSTELERLTYFDIGAGRTIRSFAPILGEDWRGKLRAGGALMVMDLTGNENFQLWRYWEDANSEVIFPKIDGELDNRPGKGRFERLTNDNFSYHSMIVSLSNRLLVFASTRENGKDTLVYLTKLLDSDTGAKADPNPFLLPSRLIAAKMGEGTSLWIPESISVDDKQLALTMYHGNSYCPLYIVDITGADSKTPELVTLPGVREKVKETSYTDAVFSRDPAQAHILYLITDAFGDFTSVVVYDTLARTVIHITTPDLPDLRPLRPVPWETDGLLVTPTALFFCANVEGWQTMYAMPLFGAGAGAGAGSRASRVLEVRMRDWEGSPLGYTANVRNGRPNELVVNFSSFRMNGFVALLDFSRAFEEEPERDEQGNFFISISPKAFHQAAPSPPQFKVYPPKLLKFKSFDGLEVPCMYYHPEEGKAAVPVVINIHGGPESQSIAETKILIHGYLLNELGCAVIYPNVRGSTGYGKRYRAMDDVFKREDSVKDIGALLDHINQNMKSEIIASRIAVMGGSYGGYMVYASLVHFSSKLTCGLANFGIANFISFLENTADRRRDQRRHEYGDERDAEVRAFLERISPLNNAEKIAVPLSIAHGEEDSRVPVGEALQLWDIASKKVYMELMVCELEGHGTVFHAG</sequence>
<name>A0A9P5N5I5_9AGAM</name>
<evidence type="ECO:0000259" key="4">
    <source>
        <dbReference type="Pfam" id="PF00326"/>
    </source>
</evidence>
<evidence type="ECO:0000313" key="6">
    <source>
        <dbReference type="Proteomes" id="UP000759537"/>
    </source>
</evidence>
<dbReference type="SUPFAM" id="SSF53474">
    <property type="entry name" value="alpha/beta-Hydrolases"/>
    <property type="match status" value="1"/>
</dbReference>
<dbReference type="OrthoDB" id="43744at2759"/>
<comment type="caution">
    <text evidence="5">The sequence shown here is derived from an EMBL/GenBank/DDBJ whole genome shotgun (WGS) entry which is preliminary data.</text>
</comment>
<dbReference type="GO" id="GO:0006508">
    <property type="term" value="P:proteolysis"/>
    <property type="evidence" value="ECO:0007669"/>
    <property type="project" value="InterPro"/>
</dbReference>
<feature type="domain" description="Peptidase S9 prolyl oligopeptidase catalytic" evidence="4">
    <location>
        <begin position="529"/>
        <end position="712"/>
    </location>
</feature>
<evidence type="ECO:0000256" key="3">
    <source>
        <dbReference type="ARBA" id="ARBA00032829"/>
    </source>
</evidence>
<dbReference type="PANTHER" id="PTHR42776:SF27">
    <property type="entry name" value="DIPEPTIDYL PEPTIDASE FAMILY MEMBER 6"/>
    <property type="match status" value="1"/>
</dbReference>
<evidence type="ECO:0000313" key="5">
    <source>
        <dbReference type="EMBL" id="KAF8486932.1"/>
    </source>
</evidence>
<keyword evidence="6" id="KW-1185">Reference proteome</keyword>
<comment type="similarity">
    <text evidence="1">Belongs to the peptidase S9C family.</text>
</comment>